<reference evidence="7 8" key="1">
    <citation type="submission" date="2018-06" db="EMBL/GenBank/DDBJ databases">
        <authorList>
            <consortium name="Pathogen Informatics"/>
            <person name="Doyle S."/>
        </authorList>
    </citation>
    <scope>NUCLEOTIDE SEQUENCE [LARGE SCALE GENOMIC DNA]</scope>
    <source>
        <strain evidence="7 8">NCTC11997</strain>
    </source>
</reference>
<dbReference type="Proteomes" id="UP000594903">
    <property type="component" value="Chromosome"/>
</dbReference>
<dbReference type="EMBL" id="CP065725">
    <property type="protein sequence ID" value="QPT40880.1"/>
    <property type="molecule type" value="Genomic_DNA"/>
</dbReference>
<evidence type="ECO:0000313" key="8">
    <source>
        <dbReference type="Proteomes" id="UP000254603"/>
    </source>
</evidence>
<dbReference type="PANTHER" id="PTHR43129">
    <property type="entry name" value="FOSMIDOMYCIN RESISTANCE PROTEIN"/>
    <property type="match status" value="1"/>
</dbReference>
<evidence type="ECO:0000256" key="2">
    <source>
        <dbReference type="ARBA" id="ARBA00022989"/>
    </source>
</evidence>
<evidence type="ECO:0000313" key="7">
    <source>
        <dbReference type="EMBL" id="SUA53030.1"/>
    </source>
</evidence>
<dbReference type="SUPFAM" id="SSF103473">
    <property type="entry name" value="MFS general substrate transporter"/>
    <property type="match status" value="1"/>
</dbReference>
<dbReference type="EMBL" id="UGSB01000001">
    <property type="protein sequence ID" value="SUA53030.1"/>
    <property type="molecule type" value="Genomic_DNA"/>
</dbReference>
<feature type="transmembrane region" description="Helical" evidence="4">
    <location>
        <begin position="294"/>
        <end position="312"/>
    </location>
</feature>
<dbReference type="PROSITE" id="PS50850">
    <property type="entry name" value="MFS"/>
    <property type="match status" value="1"/>
</dbReference>
<dbReference type="STRING" id="1122619.GCA_000373745_00464"/>
<keyword evidence="3 4" id="KW-0472">Membrane</keyword>
<dbReference type="InterPro" id="IPR020846">
    <property type="entry name" value="MFS_dom"/>
</dbReference>
<feature type="transmembrane region" description="Helical" evidence="4">
    <location>
        <begin position="224"/>
        <end position="244"/>
    </location>
</feature>
<proteinExistence type="predicted"/>
<feature type="transmembrane region" description="Helical" evidence="4">
    <location>
        <begin position="264"/>
        <end position="282"/>
    </location>
</feature>
<sequence>MTNPNTAIHTNTHSASDATQFLTRIVGATALAHLLNDLIQAILPAVFPMLKAQFDLSFAQIGLIALIYQLTASVLQPCIGFYTDKHPKPFLLPIGMTCTLIGIGILATATNFQAILLAAAVIGIGSATFHPEASRVARLASGGRFGTAQSAFQVGGNTGSAVGPLIAAALIIPHGQSAIAGLMIVALAAIAVLLYLSRWYQRNRQNRLQGLARHAQKGLSRGKLIQAIVVICTLMFAKFVYIGSFTNYFTFYLMERFGLSIQQSQIFLFIFLASVALGTFAGGPIGDRIGRNKVIWISFLGAAPFALALPYANLIGTGILASMVGFIMSSAFAAMVVYAQEAAPGRVGLISGLMFGLMFGIGGIGAAALGILADQHGVIWVYGVTSLLPLLGLATACLPSTKNRTA</sequence>
<keyword evidence="2 4" id="KW-1133">Transmembrane helix</keyword>
<evidence type="ECO:0000313" key="9">
    <source>
        <dbReference type="Proteomes" id="UP000594903"/>
    </source>
</evidence>
<evidence type="ECO:0000313" key="6">
    <source>
        <dbReference type="EMBL" id="QPT40880.1"/>
    </source>
</evidence>
<dbReference type="GO" id="GO:0022857">
    <property type="term" value="F:transmembrane transporter activity"/>
    <property type="evidence" value="ECO:0007669"/>
    <property type="project" value="InterPro"/>
</dbReference>
<protein>
    <submittedName>
        <fullName evidence="7">Fosmidomycin resistance protein</fullName>
    </submittedName>
    <submittedName>
        <fullName evidence="6">MFS transporter</fullName>
    </submittedName>
</protein>
<feature type="transmembrane region" description="Helical" evidence="4">
    <location>
        <begin position="178"/>
        <end position="197"/>
    </location>
</feature>
<feature type="transmembrane region" description="Helical" evidence="4">
    <location>
        <begin position="89"/>
        <end position="106"/>
    </location>
</feature>
<dbReference type="GO" id="GO:0005886">
    <property type="term" value="C:plasma membrane"/>
    <property type="evidence" value="ECO:0007669"/>
    <property type="project" value="TreeGrafter"/>
</dbReference>
<evidence type="ECO:0000256" key="1">
    <source>
        <dbReference type="ARBA" id="ARBA00022692"/>
    </source>
</evidence>
<dbReference type="AlphaFoldDB" id="A0A378XDU9"/>
<dbReference type="OrthoDB" id="9770492at2"/>
<accession>A0A378XDU9</accession>
<feature type="transmembrane region" description="Helical" evidence="4">
    <location>
        <begin position="58"/>
        <end position="82"/>
    </location>
</feature>
<evidence type="ECO:0000259" key="5">
    <source>
        <dbReference type="PROSITE" id="PS50850"/>
    </source>
</evidence>
<organism evidence="7 8">
    <name type="scientific">Oligella ureolytica</name>
    <dbReference type="NCBI Taxonomy" id="90244"/>
    <lineage>
        <taxon>Bacteria</taxon>
        <taxon>Pseudomonadati</taxon>
        <taxon>Pseudomonadota</taxon>
        <taxon>Betaproteobacteria</taxon>
        <taxon>Burkholderiales</taxon>
        <taxon>Alcaligenaceae</taxon>
        <taxon>Oligella</taxon>
    </lineage>
</organism>
<dbReference type="InterPro" id="IPR036259">
    <property type="entry name" value="MFS_trans_sf"/>
</dbReference>
<dbReference type="RefSeq" id="WP_018573640.1">
    <property type="nucleotide sequence ID" value="NZ_CP065725.1"/>
</dbReference>
<feature type="domain" description="Major facilitator superfamily (MFS) profile" evidence="5">
    <location>
        <begin position="25"/>
        <end position="404"/>
    </location>
</feature>
<name>A0A378XDU9_9BURK</name>
<reference evidence="6 9" key="2">
    <citation type="submission" date="2020-12" db="EMBL/GenBank/DDBJ databases">
        <title>FDA dAtabase for Regulatory Grade micrObial Sequences (FDA-ARGOS): Supporting development and validation of Infectious Disease Dx tests.</title>
        <authorList>
            <person name="Sproer C."/>
            <person name="Gronow S."/>
            <person name="Severitt S."/>
            <person name="Schroder I."/>
            <person name="Tallon L."/>
            <person name="Sadzewicz L."/>
            <person name="Zhao X."/>
            <person name="Boylan J."/>
            <person name="Ott S."/>
            <person name="Bowen H."/>
            <person name="Vavikolanu K."/>
            <person name="Mehta A."/>
            <person name="Aluvathingal J."/>
            <person name="Nadendla S."/>
            <person name="Lowell S."/>
            <person name="Myers T."/>
            <person name="Yan Y."/>
            <person name="Sichtig H."/>
        </authorList>
    </citation>
    <scope>NUCLEOTIDE SEQUENCE [LARGE SCALE GENOMIC DNA]</scope>
    <source>
        <strain evidence="6 9">FDAARGOS_872</strain>
    </source>
</reference>
<evidence type="ECO:0000256" key="3">
    <source>
        <dbReference type="ARBA" id="ARBA00023136"/>
    </source>
</evidence>
<evidence type="ECO:0000256" key="4">
    <source>
        <dbReference type="SAM" id="Phobius"/>
    </source>
</evidence>
<dbReference type="Gene3D" id="1.20.1250.20">
    <property type="entry name" value="MFS general substrate transporter like domains"/>
    <property type="match status" value="2"/>
</dbReference>
<feature type="transmembrane region" description="Helical" evidence="4">
    <location>
        <begin position="379"/>
        <end position="398"/>
    </location>
</feature>
<gene>
    <name evidence="7" type="primary">fsr</name>
    <name evidence="6" type="ORF">I6G29_04775</name>
    <name evidence="7" type="ORF">NCTC11997_01006</name>
</gene>
<keyword evidence="9" id="KW-1185">Reference proteome</keyword>
<dbReference type="PANTHER" id="PTHR43129:SF1">
    <property type="entry name" value="FOSMIDOMYCIN RESISTANCE PROTEIN"/>
    <property type="match status" value="1"/>
</dbReference>
<feature type="transmembrane region" description="Helical" evidence="4">
    <location>
        <begin position="112"/>
        <end position="130"/>
    </location>
</feature>
<feature type="transmembrane region" description="Helical" evidence="4">
    <location>
        <begin position="350"/>
        <end position="373"/>
    </location>
</feature>
<dbReference type="CDD" id="cd17478">
    <property type="entry name" value="MFS_FsR"/>
    <property type="match status" value="1"/>
</dbReference>
<keyword evidence="1 4" id="KW-0812">Transmembrane</keyword>
<feature type="transmembrane region" description="Helical" evidence="4">
    <location>
        <begin position="318"/>
        <end position="338"/>
    </location>
</feature>
<dbReference type="Proteomes" id="UP000254603">
    <property type="component" value="Unassembled WGS sequence"/>
</dbReference>
<dbReference type="Pfam" id="PF07690">
    <property type="entry name" value="MFS_1"/>
    <property type="match status" value="1"/>
</dbReference>
<feature type="transmembrane region" description="Helical" evidence="4">
    <location>
        <begin position="151"/>
        <end position="172"/>
    </location>
</feature>
<dbReference type="InterPro" id="IPR011701">
    <property type="entry name" value="MFS"/>
</dbReference>